<proteinExistence type="predicted"/>
<evidence type="ECO:0000313" key="2">
    <source>
        <dbReference type="Proteomes" id="UP000785679"/>
    </source>
</evidence>
<comment type="caution">
    <text evidence="1">The sequence shown here is derived from an EMBL/GenBank/DDBJ whole genome shotgun (WGS) entry which is preliminary data.</text>
</comment>
<gene>
    <name evidence="1" type="ORF">FGO68_gene168</name>
</gene>
<sequence length="97" mass="11370">MQFMSKSDYHTNRDLKKDQRGVVSIHRPLGYEPSTLPLRHPAISTPLIAISLNKGLSPSEYQYSKQIRHSYHKRRIECLVMTPDRFLGYVRDLEGWI</sequence>
<keyword evidence="2" id="KW-1185">Reference proteome</keyword>
<accession>A0A8J8SYK7</accession>
<organism evidence="1 2">
    <name type="scientific">Halteria grandinella</name>
    <dbReference type="NCBI Taxonomy" id="5974"/>
    <lineage>
        <taxon>Eukaryota</taxon>
        <taxon>Sar</taxon>
        <taxon>Alveolata</taxon>
        <taxon>Ciliophora</taxon>
        <taxon>Intramacronucleata</taxon>
        <taxon>Spirotrichea</taxon>
        <taxon>Stichotrichia</taxon>
        <taxon>Sporadotrichida</taxon>
        <taxon>Halteriidae</taxon>
        <taxon>Halteria</taxon>
    </lineage>
</organism>
<dbReference type="OrthoDB" id="10068322at2759"/>
<dbReference type="EMBL" id="RRYP01015165">
    <property type="protein sequence ID" value="TNV75632.1"/>
    <property type="molecule type" value="Genomic_DNA"/>
</dbReference>
<reference evidence="1" key="1">
    <citation type="submission" date="2019-06" db="EMBL/GenBank/DDBJ databases">
        <authorList>
            <person name="Zheng W."/>
        </authorList>
    </citation>
    <scope>NUCLEOTIDE SEQUENCE</scope>
    <source>
        <strain evidence="1">QDHG01</strain>
    </source>
</reference>
<name>A0A8J8SYK7_HALGN</name>
<evidence type="ECO:0000313" key="1">
    <source>
        <dbReference type="EMBL" id="TNV75632.1"/>
    </source>
</evidence>
<protein>
    <submittedName>
        <fullName evidence="1">Uncharacterized protein</fullName>
    </submittedName>
</protein>
<dbReference type="AlphaFoldDB" id="A0A8J8SYK7"/>
<dbReference type="Proteomes" id="UP000785679">
    <property type="component" value="Unassembled WGS sequence"/>
</dbReference>